<dbReference type="InterPro" id="IPR002035">
    <property type="entry name" value="VWF_A"/>
</dbReference>
<dbReference type="EMBL" id="JAPNKA010000001">
    <property type="protein sequence ID" value="MCY1073102.1"/>
    <property type="molecule type" value="Genomic_DNA"/>
</dbReference>
<name>A0ABT3ZWL5_9BACT</name>
<organism evidence="2 3">
    <name type="scientific">Archangium lansingense</name>
    <dbReference type="NCBI Taxonomy" id="2995310"/>
    <lineage>
        <taxon>Bacteria</taxon>
        <taxon>Pseudomonadati</taxon>
        <taxon>Myxococcota</taxon>
        <taxon>Myxococcia</taxon>
        <taxon>Myxococcales</taxon>
        <taxon>Cystobacterineae</taxon>
        <taxon>Archangiaceae</taxon>
        <taxon>Archangium</taxon>
    </lineage>
</organism>
<dbReference type="Gene3D" id="3.40.50.410">
    <property type="entry name" value="von Willebrand factor, type A domain"/>
    <property type="match status" value="1"/>
</dbReference>
<evidence type="ECO:0000313" key="3">
    <source>
        <dbReference type="Proteomes" id="UP001207654"/>
    </source>
</evidence>
<dbReference type="SUPFAM" id="SSF53300">
    <property type="entry name" value="vWA-like"/>
    <property type="match status" value="1"/>
</dbReference>
<proteinExistence type="predicted"/>
<accession>A0ABT3ZWL5</accession>
<dbReference type="PROSITE" id="PS50234">
    <property type="entry name" value="VWFA"/>
    <property type="match status" value="1"/>
</dbReference>
<feature type="domain" description="VWFA" evidence="1">
    <location>
        <begin position="93"/>
        <end position="266"/>
    </location>
</feature>
<dbReference type="PANTHER" id="PTHR10579">
    <property type="entry name" value="CALCIUM-ACTIVATED CHLORIDE CHANNEL REGULATOR"/>
    <property type="match status" value="1"/>
</dbReference>
<dbReference type="InterPro" id="IPR051266">
    <property type="entry name" value="CLCR"/>
</dbReference>
<evidence type="ECO:0000259" key="1">
    <source>
        <dbReference type="PROSITE" id="PS50234"/>
    </source>
</evidence>
<dbReference type="Proteomes" id="UP001207654">
    <property type="component" value="Unassembled WGS sequence"/>
</dbReference>
<reference evidence="2 3" key="1">
    <citation type="submission" date="2022-11" db="EMBL/GenBank/DDBJ databases">
        <title>Minimal conservation of predation-associated metabolite biosynthetic gene clusters underscores biosynthetic potential of Myxococcota including descriptions for ten novel species: Archangium lansinium sp. nov., Myxococcus landrumus sp. nov., Nannocystis bai.</title>
        <authorList>
            <person name="Ahearne A."/>
            <person name="Stevens C."/>
            <person name="Phillips K."/>
        </authorList>
    </citation>
    <scope>NUCLEOTIDE SEQUENCE [LARGE SCALE GENOMIC DNA]</scope>
    <source>
        <strain evidence="2 3">MIWBW</strain>
    </source>
</reference>
<dbReference type="InterPro" id="IPR036465">
    <property type="entry name" value="vWFA_dom_sf"/>
</dbReference>
<sequence>MNRTSLLLVTAAVLALVAGVVGLPRQKDTSHTVARPGETPTGVVLPPVTAKDGALTLTGKLSGAYLMAGQSEAYAVLTARADQPREVKRVPVSLALVIDRSGSMRGQKLTDAKQAARLLVQRLGEEDRLALVHYGSDVRVFPSQLVTDEARQQMLAFVDAIEDEGATNISGGMQAAAQELRPYVKSFRVSRLLLLSDGHPTEGLVEDRELLQLADNYQREGMTVSGLGVGDEFNERLMRGLAEQGGGFYGYIQDSEKLADILRRELEQAAGTLARGVALRLELPEGVVDAEVMGVSTRREGRTLVVPLYDLAGGQEVQVVVKLTLALETTSADRTVLGVKLRYQDVEADRLVEVALALAAKVTEDEEEVRSHLDQEVRVHAVRALGAREMQAAAEEMKRGNRQKALGMLDNARTLFGSSADALAGELADVDRTKAAYLNAQDETSVKREALQLHRKSLKTFGQNNSYGTD</sequence>
<protein>
    <submittedName>
        <fullName evidence="2">VWA domain-containing protein</fullName>
    </submittedName>
</protein>
<keyword evidence="3" id="KW-1185">Reference proteome</keyword>
<dbReference type="SMART" id="SM00327">
    <property type="entry name" value="VWA"/>
    <property type="match status" value="1"/>
</dbReference>
<comment type="caution">
    <text evidence="2">The sequence shown here is derived from an EMBL/GenBank/DDBJ whole genome shotgun (WGS) entry which is preliminary data.</text>
</comment>
<dbReference type="Pfam" id="PF00092">
    <property type="entry name" value="VWA"/>
    <property type="match status" value="1"/>
</dbReference>
<dbReference type="RefSeq" id="WP_267532119.1">
    <property type="nucleotide sequence ID" value="NZ_JAPNKA010000001.1"/>
</dbReference>
<evidence type="ECO:0000313" key="2">
    <source>
        <dbReference type="EMBL" id="MCY1073102.1"/>
    </source>
</evidence>
<gene>
    <name evidence="2" type="ORF">OV287_01270</name>
</gene>
<dbReference type="PANTHER" id="PTHR10579:SF43">
    <property type="entry name" value="ZINC FINGER (C3HC4-TYPE RING FINGER) FAMILY PROTEIN"/>
    <property type="match status" value="1"/>
</dbReference>